<gene>
    <name evidence="1" type="ORF">C7459_13811</name>
</gene>
<sequence length="84" mass="9602">MLPDPLMNVAIVVKADIADEDMIVLIIGKRIVNPDTNNPWDYVGVKYPMGLDRHRDFVYFNHMDIYEVVAEAPTLVDPKEEDEA</sequence>
<reference evidence="1 2" key="1">
    <citation type="submission" date="2018-05" db="EMBL/GenBank/DDBJ databases">
        <title>Genomic Encyclopedia of Type Strains, Phase IV (KMG-IV): sequencing the most valuable type-strain genomes for metagenomic binning, comparative biology and taxonomic classification.</title>
        <authorList>
            <person name="Goeker M."/>
        </authorList>
    </citation>
    <scope>NUCLEOTIDE SEQUENCE [LARGE SCALE GENOMIC DNA]</scope>
    <source>
        <strain evidence="1 2">DSM 18773</strain>
    </source>
</reference>
<comment type="caution">
    <text evidence="1">The sequence shown here is derived from an EMBL/GenBank/DDBJ whole genome shotgun (WGS) entry which is preliminary data.</text>
</comment>
<accession>A0A316D249</accession>
<dbReference type="Pfam" id="PF13780">
    <property type="entry name" value="DUF4176"/>
    <property type="match status" value="1"/>
</dbReference>
<name>A0A316D249_9BACL</name>
<dbReference type="EMBL" id="QGGL01000038">
    <property type="protein sequence ID" value="PWK03955.1"/>
    <property type="molecule type" value="Genomic_DNA"/>
</dbReference>
<dbReference type="InterPro" id="IPR025233">
    <property type="entry name" value="DUF4176"/>
</dbReference>
<dbReference type="Proteomes" id="UP000245634">
    <property type="component" value="Unassembled WGS sequence"/>
</dbReference>
<evidence type="ECO:0000313" key="1">
    <source>
        <dbReference type="EMBL" id="PWK03955.1"/>
    </source>
</evidence>
<dbReference type="AlphaFoldDB" id="A0A316D249"/>
<evidence type="ECO:0000313" key="2">
    <source>
        <dbReference type="Proteomes" id="UP000245634"/>
    </source>
</evidence>
<proteinExistence type="predicted"/>
<keyword evidence="2" id="KW-1185">Reference proteome</keyword>
<protein>
    <submittedName>
        <fullName evidence="1">Uncharacterized protein DUF4176</fullName>
    </submittedName>
</protein>
<organism evidence="1 2">
    <name type="scientific">Tumebacillus permanentifrigoris</name>
    <dbReference type="NCBI Taxonomy" id="378543"/>
    <lineage>
        <taxon>Bacteria</taxon>
        <taxon>Bacillati</taxon>
        <taxon>Bacillota</taxon>
        <taxon>Bacilli</taxon>
        <taxon>Bacillales</taxon>
        <taxon>Alicyclobacillaceae</taxon>
        <taxon>Tumebacillus</taxon>
    </lineage>
</organism>